<dbReference type="Pfam" id="PF00903">
    <property type="entry name" value="Glyoxalase"/>
    <property type="match status" value="1"/>
</dbReference>
<dbReference type="GO" id="GO:0016829">
    <property type="term" value="F:lyase activity"/>
    <property type="evidence" value="ECO:0007669"/>
    <property type="project" value="UniProtKB-KW"/>
</dbReference>
<dbReference type="InterPro" id="IPR037523">
    <property type="entry name" value="VOC_core"/>
</dbReference>
<dbReference type="SUPFAM" id="SSF54593">
    <property type="entry name" value="Glyoxalase/Bleomycin resistance protein/Dihydroxybiphenyl dioxygenase"/>
    <property type="match status" value="1"/>
</dbReference>
<gene>
    <name evidence="2" type="ORF">J2S11_001256</name>
</gene>
<dbReference type="PROSITE" id="PS51819">
    <property type="entry name" value="VOC"/>
    <property type="match status" value="1"/>
</dbReference>
<dbReference type="Gene3D" id="3.10.180.10">
    <property type="entry name" value="2,3-Dihydroxybiphenyl 1,2-Dioxygenase, domain 1"/>
    <property type="match status" value="1"/>
</dbReference>
<keyword evidence="2" id="KW-0456">Lyase</keyword>
<dbReference type="RefSeq" id="WP_307392364.1">
    <property type="nucleotide sequence ID" value="NZ_BAAADK010000045.1"/>
</dbReference>
<accession>A0ABT9VWJ7</accession>
<dbReference type="EMBL" id="JAUSTY010000004">
    <property type="protein sequence ID" value="MDQ0165356.1"/>
    <property type="molecule type" value="Genomic_DNA"/>
</dbReference>
<feature type="domain" description="VOC" evidence="1">
    <location>
        <begin position="4"/>
        <end position="128"/>
    </location>
</feature>
<dbReference type="Proteomes" id="UP001235840">
    <property type="component" value="Unassembled WGS sequence"/>
</dbReference>
<dbReference type="InterPro" id="IPR004360">
    <property type="entry name" value="Glyas_Fos-R_dOase_dom"/>
</dbReference>
<dbReference type="InterPro" id="IPR029068">
    <property type="entry name" value="Glyas_Bleomycin-R_OHBP_Dase"/>
</dbReference>
<proteinExistence type="predicted"/>
<dbReference type="PANTHER" id="PTHR36437">
    <property type="entry name" value="GLYOXALASE/BLEOMYCIN RESISTANCE PROTEIN/DIOXYGENASE"/>
    <property type="match status" value="1"/>
</dbReference>
<evidence type="ECO:0000313" key="2">
    <source>
        <dbReference type="EMBL" id="MDQ0165356.1"/>
    </source>
</evidence>
<evidence type="ECO:0000313" key="3">
    <source>
        <dbReference type="Proteomes" id="UP001235840"/>
    </source>
</evidence>
<reference evidence="2 3" key="1">
    <citation type="submission" date="2023-07" db="EMBL/GenBank/DDBJ databases">
        <title>Genomic Encyclopedia of Type Strains, Phase IV (KMG-IV): sequencing the most valuable type-strain genomes for metagenomic binning, comparative biology and taxonomic classification.</title>
        <authorList>
            <person name="Goeker M."/>
        </authorList>
    </citation>
    <scope>NUCLEOTIDE SEQUENCE [LARGE SCALE GENOMIC DNA]</scope>
    <source>
        <strain evidence="2 3">DSM 12751</strain>
    </source>
</reference>
<organism evidence="2 3">
    <name type="scientific">Caldalkalibacillus horti</name>
    <dbReference type="NCBI Taxonomy" id="77523"/>
    <lineage>
        <taxon>Bacteria</taxon>
        <taxon>Bacillati</taxon>
        <taxon>Bacillota</taxon>
        <taxon>Bacilli</taxon>
        <taxon>Bacillales</taxon>
        <taxon>Bacillaceae</taxon>
        <taxon>Caldalkalibacillus</taxon>
    </lineage>
</organism>
<protein>
    <submittedName>
        <fullName evidence="2">Enzyme related to lactoylglutathione lyase</fullName>
    </submittedName>
</protein>
<comment type="caution">
    <text evidence="2">The sequence shown here is derived from an EMBL/GenBank/DDBJ whole genome shotgun (WGS) entry which is preliminary data.</text>
</comment>
<dbReference type="PANTHER" id="PTHR36437:SF2">
    <property type="entry name" value="GLYOXALASE_BLEOMYCIN RESISTANCE PROTEIN_DIOXYGENASE"/>
    <property type="match status" value="1"/>
</dbReference>
<name>A0ABT9VWJ7_9BACI</name>
<sequence length="131" mass="14764">MKRTIGHLTILVKDYDEAIAFYKEKAGFELLADNDFGNGMRWVSLAPSKESQAAIVLVKADTDEKLERVGNQFADHVGIVVETDDCRRDYEAMKAAGVRFLGEPNEVPWGIEVVFEDLYGNRIDLLQHNGF</sequence>
<keyword evidence="3" id="KW-1185">Reference proteome</keyword>
<evidence type="ECO:0000259" key="1">
    <source>
        <dbReference type="PROSITE" id="PS51819"/>
    </source>
</evidence>